<accession>R7UY55</accession>
<reference evidence="4 6" key="2">
    <citation type="journal article" date="2013" name="Nature">
        <title>Insights into bilaterian evolution from three spiralian genomes.</title>
        <authorList>
            <person name="Simakov O."/>
            <person name="Marletaz F."/>
            <person name="Cho S.J."/>
            <person name="Edsinger-Gonzales E."/>
            <person name="Havlak P."/>
            <person name="Hellsten U."/>
            <person name="Kuo D.H."/>
            <person name="Larsson T."/>
            <person name="Lv J."/>
            <person name="Arendt D."/>
            <person name="Savage R."/>
            <person name="Osoegawa K."/>
            <person name="de Jong P."/>
            <person name="Grimwood J."/>
            <person name="Chapman J.A."/>
            <person name="Shapiro H."/>
            <person name="Aerts A."/>
            <person name="Otillar R.P."/>
            <person name="Terry A.Y."/>
            <person name="Boore J.L."/>
            <person name="Grigoriev I.V."/>
            <person name="Lindberg D.R."/>
            <person name="Seaver E.C."/>
            <person name="Weisblat D.A."/>
            <person name="Putnam N.H."/>
            <person name="Rokhsar D.S."/>
        </authorList>
    </citation>
    <scope>NUCLEOTIDE SEQUENCE</scope>
    <source>
        <strain evidence="4 6">I ESC-2004</strain>
    </source>
</reference>
<dbReference type="PROSITE" id="PS50088">
    <property type="entry name" value="ANK_REPEAT"/>
    <property type="match status" value="2"/>
</dbReference>
<reference evidence="5" key="3">
    <citation type="submission" date="2015-06" db="UniProtKB">
        <authorList>
            <consortium name="EnsemblMetazoa"/>
        </authorList>
    </citation>
    <scope>IDENTIFICATION</scope>
</reference>
<gene>
    <name evidence="4" type="ORF">CAPTEDRAFT_119264</name>
</gene>
<dbReference type="AlphaFoldDB" id="R7UY55"/>
<protein>
    <submittedName>
        <fullName evidence="4 5">Uncharacterized protein</fullName>
    </submittedName>
</protein>
<evidence type="ECO:0000313" key="6">
    <source>
        <dbReference type="Proteomes" id="UP000014760"/>
    </source>
</evidence>
<dbReference type="EnsemblMetazoa" id="CapteT119264">
    <property type="protein sequence ID" value="CapteP119264"/>
    <property type="gene ID" value="CapteG119264"/>
</dbReference>
<dbReference type="SUPFAM" id="SSF48403">
    <property type="entry name" value="Ankyrin repeat"/>
    <property type="match status" value="1"/>
</dbReference>
<feature type="repeat" description="ANK" evidence="3">
    <location>
        <begin position="45"/>
        <end position="77"/>
    </location>
</feature>
<proteinExistence type="predicted"/>
<dbReference type="EMBL" id="KB296906">
    <property type="protein sequence ID" value="ELU11177.1"/>
    <property type="molecule type" value="Genomic_DNA"/>
</dbReference>
<dbReference type="EMBL" id="AMQN01005835">
    <property type="status" value="NOT_ANNOTATED_CDS"/>
    <property type="molecule type" value="Genomic_DNA"/>
</dbReference>
<evidence type="ECO:0000256" key="1">
    <source>
        <dbReference type="ARBA" id="ARBA00022737"/>
    </source>
</evidence>
<name>R7UY55_CAPTE</name>
<dbReference type="InterPro" id="IPR050776">
    <property type="entry name" value="Ank_Repeat/CDKN_Inhibitor"/>
</dbReference>
<evidence type="ECO:0000313" key="5">
    <source>
        <dbReference type="EnsemblMetazoa" id="CapteP119264"/>
    </source>
</evidence>
<dbReference type="STRING" id="283909.R7UY55"/>
<dbReference type="PANTHER" id="PTHR24201:SF15">
    <property type="entry name" value="ANKYRIN REPEAT DOMAIN-CONTAINING PROTEIN 66"/>
    <property type="match status" value="1"/>
</dbReference>
<dbReference type="PROSITE" id="PS50297">
    <property type="entry name" value="ANK_REP_REGION"/>
    <property type="match status" value="2"/>
</dbReference>
<evidence type="ECO:0000256" key="2">
    <source>
        <dbReference type="ARBA" id="ARBA00023043"/>
    </source>
</evidence>
<dbReference type="SMART" id="SM00248">
    <property type="entry name" value="ANK"/>
    <property type="match status" value="3"/>
</dbReference>
<feature type="repeat" description="ANK" evidence="3">
    <location>
        <begin position="79"/>
        <end position="111"/>
    </location>
</feature>
<evidence type="ECO:0000256" key="3">
    <source>
        <dbReference type="PROSITE-ProRule" id="PRU00023"/>
    </source>
</evidence>
<dbReference type="OMA" id="SALQVMM"/>
<organism evidence="4">
    <name type="scientific">Capitella teleta</name>
    <name type="common">Polychaete worm</name>
    <dbReference type="NCBI Taxonomy" id="283909"/>
    <lineage>
        <taxon>Eukaryota</taxon>
        <taxon>Metazoa</taxon>
        <taxon>Spiralia</taxon>
        <taxon>Lophotrochozoa</taxon>
        <taxon>Annelida</taxon>
        <taxon>Polychaeta</taxon>
        <taxon>Sedentaria</taxon>
        <taxon>Scolecida</taxon>
        <taxon>Capitellidae</taxon>
        <taxon>Capitella</taxon>
    </lineage>
</organism>
<keyword evidence="2 3" id="KW-0040">ANK repeat</keyword>
<dbReference type="PANTHER" id="PTHR24201">
    <property type="entry name" value="ANK_REP_REGION DOMAIN-CONTAINING PROTEIN"/>
    <property type="match status" value="1"/>
</dbReference>
<sequence>MLPPASDDHFSCIDTKLHDAVRYSDLEEVIEALRDGLDPNQIGTYLWSPLHEACSNGEDDIVKVLIQHGGDPNKADSLRGCTALHYAASLGHKSCLQVLLQAGGKYDIQNKDGKSCLDVAVDPCLALLAKNGEKTSIMEGT</sequence>
<reference evidence="6" key="1">
    <citation type="submission" date="2012-12" db="EMBL/GenBank/DDBJ databases">
        <authorList>
            <person name="Hellsten U."/>
            <person name="Grimwood J."/>
            <person name="Chapman J.A."/>
            <person name="Shapiro H."/>
            <person name="Aerts A."/>
            <person name="Otillar R.P."/>
            <person name="Terry A.Y."/>
            <person name="Boore J.L."/>
            <person name="Simakov O."/>
            <person name="Marletaz F."/>
            <person name="Cho S.-J."/>
            <person name="Edsinger-Gonzales E."/>
            <person name="Havlak P."/>
            <person name="Kuo D.-H."/>
            <person name="Larsson T."/>
            <person name="Lv J."/>
            <person name="Arendt D."/>
            <person name="Savage R."/>
            <person name="Osoegawa K."/>
            <person name="de Jong P."/>
            <person name="Lindberg D.R."/>
            <person name="Seaver E.C."/>
            <person name="Weisblat D.A."/>
            <person name="Putnam N.H."/>
            <person name="Grigoriev I.V."/>
            <person name="Rokhsar D.S."/>
        </authorList>
    </citation>
    <scope>NUCLEOTIDE SEQUENCE</scope>
    <source>
        <strain evidence="6">I ESC-2004</strain>
    </source>
</reference>
<dbReference type="OrthoDB" id="194358at2759"/>
<evidence type="ECO:0000313" key="4">
    <source>
        <dbReference type="EMBL" id="ELU11177.1"/>
    </source>
</evidence>
<dbReference type="Gene3D" id="1.25.40.20">
    <property type="entry name" value="Ankyrin repeat-containing domain"/>
    <property type="match status" value="1"/>
</dbReference>
<dbReference type="InterPro" id="IPR036770">
    <property type="entry name" value="Ankyrin_rpt-contain_sf"/>
</dbReference>
<keyword evidence="1" id="KW-0677">Repeat</keyword>
<keyword evidence="6" id="KW-1185">Reference proteome</keyword>
<dbReference type="HOGENOM" id="CLU_1827119_0_0_1"/>
<dbReference type="InterPro" id="IPR002110">
    <property type="entry name" value="Ankyrin_rpt"/>
</dbReference>
<dbReference type="Pfam" id="PF12796">
    <property type="entry name" value="Ank_2"/>
    <property type="match status" value="1"/>
</dbReference>
<dbReference type="Proteomes" id="UP000014760">
    <property type="component" value="Unassembled WGS sequence"/>
</dbReference>